<keyword evidence="3" id="KW-1185">Reference proteome</keyword>
<dbReference type="EC" id="3.-.-.-" evidence="2"/>
<dbReference type="PANTHER" id="PTHR43084:SF1">
    <property type="entry name" value="PERSULFIDE DIOXYGENASE ETHE1, MITOCHONDRIAL"/>
    <property type="match status" value="1"/>
</dbReference>
<dbReference type="CDD" id="cd16275">
    <property type="entry name" value="BaeB-like_MBL-fold"/>
    <property type="match status" value="1"/>
</dbReference>
<organism evidence="2 3">
    <name type="scientific">Suttonella indologenes</name>
    <dbReference type="NCBI Taxonomy" id="13276"/>
    <lineage>
        <taxon>Bacteria</taxon>
        <taxon>Pseudomonadati</taxon>
        <taxon>Pseudomonadota</taxon>
        <taxon>Gammaproteobacteria</taxon>
        <taxon>Cardiobacteriales</taxon>
        <taxon>Cardiobacteriaceae</taxon>
        <taxon>Suttonella</taxon>
    </lineage>
</organism>
<dbReference type="GO" id="GO:0050313">
    <property type="term" value="F:sulfur dioxygenase activity"/>
    <property type="evidence" value="ECO:0007669"/>
    <property type="project" value="TreeGrafter"/>
</dbReference>
<dbReference type="GO" id="GO:0006749">
    <property type="term" value="P:glutathione metabolic process"/>
    <property type="evidence" value="ECO:0007669"/>
    <property type="project" value="TreeGrafter"/>
</dbReference>
<keyword evidence="2" id="KW-0378">Hydrolase</keyword>
<evidence type="ECO:0000313" key="2">
    <source>
        <dbReference type="EMBL" id="SUO98521.1"/>
    </source>
</evidence>
<dbReference type="OrthoDB" id="9784009at2"/>
<evidence type="ECO:0000313" key="3">
    <source>
        <dbReference type="Proteomes" id="UP000254575"/>
    </source>
</evidence>
<dbReference type="GO" id="GO:0016787">
    <property type="term" value="F:hydrolase activity"/>
    <property type="evidence" value="ECO:0007669"/>
    <property type="project" value="UniProtKB-KW"/>
</dbReference>
<dbReference type="InterPro" id="IPR036866">
    <property type="entry name" value="RibonucZ/Hydroxyglut_hydro"/>
</dbReference>
<dbReference type="Gene3D" id="3.60.15.10">
    <property type="entry name" value="Ribonuclease Z/Hydroxyacylglutathione hydrolase-like"/>
    <property type="match status" value="1"/>
</dbReference>
<dbReference type="PANTHER" id="PTHR43084">
    <property type="entry name" value="PERSULFIDE DIOXYGENASE ETHE1"/>
    <property type="match status" value="1"/>
</dbReference>
<sequence>MAHEIIQLITEDHDNFIHIIADHVHKEAMVVDPAWDAEGIKEVLAEEGLQLVGILLTHSHHDHVNAVMDLYDEAVSLFINAKEYPLWKDCPEDAILLSEGDEIQFADSTISVIDTPGHTAGGTCYRIGDDLITGDTLFVYGCGRADLTGGDAAALFHSLQKLKQLPAHTRIWVGHDYGIAQESTLGEQFAGNPFLMIDDEADFIRYRNQLAAKTRSMPYGPISRSALQAVLHNTGEDDDSTK</sequence>
<dbReference type="AlphaFoldDB" id="A0A380N3M6"/>
<name>A0A380N3M6_9GAMM</name>
<feature type="domain" description="Metallo-beta-lactamase" evidence="1">
    <location>
        <begin position="14"/>
        <end position="175"/>
    </location>
</feature>
<dbReference type="Proteomes" id="UP000254575">
    <property type="component" value="Unassembled WGS sequence"/>
</dbReference>
<dbReference type="InterPro" id="IPR001279">
    <property type="entry name" value="Metallo-B-lactamas"/>
</dbReference>
<dbReference type="Pfam" id="PF00753">
    <property type="entry name" value="Lactamase_B"/>
    <property type="match status" value="1"/>
</dbReference>
<protein>
    <submittedName>
        <fullName evidence="2">Probable polyketide biosynthesis zinc-dependent hydrolase BaeB</fullName>
        <ecNumber evidence="2">3.-.-.-</ecNumber>
    </submittedName>
</protein>
<dbReference type="GO" id="GO:0070813">
    <property type="term" value="P:hydrogen sulfide metabolic process"/>
    <property type="evidence" value="ECO:0007669"/>
    <property type="project" value="TreeGrafter"/>
</dbReference>
<dbReference type="SMART" id="SM00849">
    <property type="entry name" value="Lactamase_B"/>
    <property type="match status" value="1"/>
</dbReference>
<dbReference type="SUPFAM" id="SSF56281">
    <property type="entry name" value="Metallo-hydrolase/oxidoreductase"/>
    <property type="match status" value="1"/>
</dbReference>
<dbReference type="RefSeq" id="WP_115219339.1">
    <property type="nucleotide sequence ID" value="NZ_UHIA01000004.1"/>
</dbReference>
<dbReference type="InterPro" id="IPR051682">
    <property type="entry name" value="Mito_Persulfide_Diox"/>
</dbReference>
<gene>
    <name evidence="2" type="primary">baeB</name>
    <name evidence="2" type="ORF">NCTC10717_02273</name>
</gene>
<reference evidence="2 3" key="1">
    <citation type="submission" date="2018-06" db="EMBL/GenBank/DDBJ databases">
        <authorList>
            <consortium name="Pathogen Informatics"/>
            <person name="Doyle S."/>
        </authorList>
    </citation>
    <scope>NUCLEOTIDE SEQUENCE [LARGE SCALE GENOMIC DNA]</scope>
    <source>
        <strain evidence="2 3">NCTC10717</strain>
    </source>
</reference>
<evidence type="ECO:0000259" key="1">
    <source>
        <dbReference type="SMART" id="SM00849"/>
    </source>
</evidence>
<accession>A0A380N3M6</accession>
<dbReference type="EMBL" id="UHIA01000004">
    <property type="protein sequence ID" value="SUO98521.1"/>
    <property type="molecule type" value="Genomic_DNA"/>
</dbReference>
<proteinExistence type="predicted"/>